<reference evidence="2 3" key="1">
    <citation type="submission" date="2014-06" db="EMBL/GenBank/DDBJ databases">
        <title>Rhizobium pelagicum/R2-400B4.</title>
        <authorList>
            <person name="Kimes N.E."/>
            <person name="Lopez-Perez M."/>
        </authorList>
    </citation>
    <scope>NUCLEOTIDE SEQUENCE [LARGE SCALE GENOMIC DNA]</scope>
    <source>
        <strain evidence="2 3">R2-400B4</strain>
    </source>
</reference>
<feature type="transmembrane region" description="Helical" evidence="1">
    <location>
        <begin position="41"/>
        <end position="60"/>
    </location>
</feature>
<keyword evidence="3" id="KW-1185">Reference proteome</keyword>
<dbReference type="InterPro" id="IPR046089">
    <property type="entry name" value="DUF6107"/>
</dbReference>
<keyword evidence="1" id="KW-0472">Membrane</keyword>
<feature type="transmembrane region" description="Helical" evidence="1">
    <location>
        <begin position="80"/>
        <end position="98"/>
    </location>
</feature>
<feature type="transmembrane region" description="Helical" evidence="1">
    <location>
        <begin position="12"/>
        <end position="29"/>
    </location>
</feature>
<accession>A0A922TB62</accession>
<proteinExistence type="predicted"/>
<comment type="caution">
    <text evidence="2">The sequence shown here is derived from an EMBL/GenBank/DDBJ whole genome shotgun (WGS) entry which is preliminary data.</text>
</comment>
<keyword evidence="1" id="KW-1133">Transmembrane helix</keyword>
<organism evidence="2 3">
    <name type="scientific">Pseudorhizobium pelagicum</name>
    <dbReference type="NCBI Taxonomy" id="1509405"/>
    <lineage>
        <taxon>Bacteria</taxon>
        <taxon>Pseudomonadati</taxon>
        <taxon>Pseudomonadota</taxon>
        <taxon>Alphaproteobacteria</taxon>
        <taxon>Hyphomicrobiales</taxon>
        <taxon>Rhizobiaceae</taxon>
        <taxon>Rhizobium/Agrobacterium group</taxon>
        <taxon>Pseudorhizobium</taxon>
    </lineage>
</organism>
<protein>
    <submittedName>
        <fullName evidence="2">Uncharacterized protein</fullName>
    </submittedName>
</protein>
<dbReference type="Proteomes" id="UP000052167">
    <property type="component" value="Unassembled WGS sequence"/>
</dbReference>
<name>A0A922TB62_9HYPH</name>
<dbReference type="OrthoDB" id="7906947at2"/>
<dbReference type="RefSeq" id="WP_037166871.1">
    <property type="nucleotide sequence ID" value="NZ_CAJXID010000010.1"/>
</dbReference>
<keyword evidence="1" id="KW-0812">Transmembrane</keyword>
<dbReference type="Pfam" id="PF19602">
    <property type="entry name" value="DUF6107"/>
    <property type="match status" value="1"/>
</dbReference>
<gene>
    <name evidence="2" type="ORF">GV68_03435</name>
</gene>
<dbReference type="EMBL" id="JOKJ01000011">
    <property type="protein sequence ID" value="KEQ07857.1"/>
    <property type="molecule type" value="Genomic_DNA"/>
</dbReference>
<sequence length="105" mass="10965">MADFSHDGGLWTARLIGAVSGAAISLAYLLPKDRQEAAMRFLTGVATGIIFGGSTGLWIAARLQVATSLSAGEIMLMGSAFASLCAWWGLGVLARVFARYGGRGR</sequence>
<evidence type="ECO:0000313" key="3">
    <source>
        <dbReference type="Proteomes" id="UP000052167"/>
    </source>
</evidence>
<dbReference type="AlphaFoldDB" id="A0A922TB62"/>
<evidence type="ECO:0000256" key="1">
    <source>
        <dbReference type="SAM" id="Phobius"/>
    </source>
</evidence>
<evidence type="ECO:0000313" key="2">
    <source>
        <dbReference type="EMBL" id="KEQ07857.1"/>
    </source>
</evidence>